<sequence>MKHRGADSVEPELKMEKQTMVGPGLDALKNFMTTMTDTILQQVTEQVKKTMEAVSFIRPFLAFDYVHTTSCEPSRRCALAESLRRSNEVREIVRPERIKQSHKRNHNRSMGGDTRQVIEAQQVARGGLANSAIASTVYATHSRGTTLFEKQEQTSRPGEGASRGRHTSEHPSA</sequence>
<reference evidence="2" key="1">
    <citation type="submission" date="2022-04" db="EMBL/GenBank/DDBJ databases">
        <title>Carnegiea gigantea Genome sequencing and assembly v2.</title>
        <authorList>
            <person name="Copetti D."/>
            <person name="Sanderson M.J."/>
            <person name="Burquez A."/>
            <person name="Wojciechowski M.F."/>
        </authorList>
    </citation>
    <scope>NUCLEOTIDE SEQUENCE</scope>
    <source>
        <strain evidence="2">SGP5-SGP5p</strain>
        <tissue evidence="2">Aerial part</tissue>
    </source>
</reference>
<evidence type="ECO:0000313" key="2">
    <source>
        <dbReference type="EMBL" id="KAJ8432124.1"/>
    </source>
</evidence>
<name>A0A9Q1JW15_9CARY</name>
<evidence type="ECO:0000256" key="1">
    <source>
        <dbReference type="SAM" id="MobiDB-lite"/>
    </source>
</evidence>
<proteinExistence type="predicted"/>
<dbReference type="AlphaFoldDB" id="A0A9Q1JW15"/>
<protein>
    <submittedName>
        <fullName evidence="2">Uncharacterized protein</fullName>
    </submittedName>
</protein>
<feature type="region of interest" description="Disordered" evidence="1">
    <location>
        <begin position="143"/>
        <end position="173"/>
    </location>
</feature>
<accession>A0A9Q1JW15</accession>
<organism evidence="2 3">
    <name type="scientific">Carnegiea gigantea</name>
    <dbReference type="NCBI Taxonomy" id="171969"/>
    <lineage>
        <taxon>Eukaryota</taxon>
        <taxon>Viridiplantae</taxon>
        <taxon>Streptophyta</taxon>
        <taxon>Embryophyta</taxon>
        <taxon>Tracheophyta</taxon>
        <taxon>Spermatophyta</taxon>
        <taxon>Magnoliopsida</taxon>
        <taxon>eudicotyledons</taxon>
        <taxon>Gunneridae</taxon>
        <taxon>Pentapetalae</taxon>
        <taxon>Caryophyllales</taxon>
        <taxon>Cactineae</taxon>
        <taxon>Cactaceae</taxon>
        <taxon>Cactoideae</taxon>
        <taxon>Echinocereeae</taxon>
        <taxon>Carnegiea</taxon>
    </lineage>
</organism>
<dbReference type="Proteomes" id="UP001153076">
    <property type="component" value="Unassembled WGS sequence"/>
</dbReference>
<gene>
    <name evidence="2" type="ORF">Cgig2_027706</name>
</gene>
<keyword evidence="3" id="KW-1185">Reference proteome</keyword>
<comment type="caution">
    <text evidence="2">The sequence shown here is derived from an EMBL/GenBank/DDBJ whole genome shotgun (WGS) entry which is preliminary data.</text>
</comment>
<dbReference type="EMBL" id="JAKOGI010000632">
    <property type="protein sequence ID" value="KAJ8432124.1"/>
    <property type="molecule type" value="Genomic_DNA"/>
</dbReference>
<evidence type="ECO:0000313" key="3">
    <source>
        <dbReference type="Proteomes" id="UP001153076"/>
    </source>
</evidence>